<dbReference type="RefSeq" id="WP_013259713.1">
    <property type="nucleotide sequence ID" value="NC_014365.1"/>
</dbReference>
<accession>E1QKR6</accession>
<dbReference type="HAMAP" id="MF_01337_B">
    <property type="entry name" value="Ribosomal_uL18_B"/>
    <property type="match status" value="1"/>
</dbReference>
<dbReference type="CDD" id="cd00432">
    <property type="entry name" value="Ribosomal_L18_L5e"/>
    <property type="match status" value="1"/>
</dbReference>
<evidence type="ECO:0000256" key="2">
    <source>
        <dbReference type="ARBA" id="ARBA00022730"/>
    </source>
</evidence>
<dbReference type="STRING" id="644282.Deba_2922"/>
<evidence type="ECO:0000256" key="5">
    <source>
        <dbReference type="ARBA" id="ARBA00023274"/>
    </source>
</evidence>
<dbReference type="Pfam" id="PF00861">
    <property type="entry name" value="Ribosomal_L18p"/>
    <property type="match status" value="1"/>
</dbReference>
<sequence length="122" mass="13261">MGKTNPRTVALQKRKVRVRRKVRGTADRPRLCVFRSLNHIYCQVIDDDSGRTLAAASSLSDGLRQEPGHKGNVATAKKVGMTIAQVAKAAGVSKVVFDRNGFLYHGRIKALADGAREGGLEF</sequence>
<dbReference type="KEGG" id="dbr:Deba_2922"/>
<dbReference type="AlphaFoldDB" id="E1QKR6"/>
<keyword evidence="5 7" id="KW-0687">Ribonucleoprotein</keyword>
<dbReference type="GO" id="GO:0003735">
    <property type="term" value="F:structural constituent of ribosome"/>
    <property type="evidence" value="ECO:0007669"/>
    <property type="project" value="InterPro"/>
</dbReference>
<evidence type="ECO:0000313" key="9">
    <source>
        <dbReference type="Proteomes" id="UP000009047"/>
    </source>
</evidence>
<dbReference type="InterPro" id="IPR057268">
    <property type="entry name" value="Ribosomal_L18"/>
</dbReference>
<organism evidence="8 9">
    <name type="scientific">Desulfarculus baarsii (strain ATCC 33931 / DSM 2075 / LMG 7858 / VKM B-1802 / 2st14)</name>
    <dbReference type="NCBI Taxonomy" id="644282"/>
    <lineage>
        <taxon>Bacteria</taxon>
        <taxon>Pseudomonadati</taxon>
        <taxon>Thermodesulfobacteriota</taxon>
        <taxon>Desulfarculia</taxon>
        <taxon>Desulfarculales</taxon>
        <taxon>Desulfarculaceae</taxon>
        <taxon>Desulfarculus</taxon>
    </lineage>
</organism>
<dbReference type="GO" id="GO:0022625">
    <property type="term" value="C:cytosolic large ribosomal subunit"/>
    <property type="evidence" value="ECO:0007669"/>
    <property type="project" value="TreeGrafter"/>
</dbReference>
<dbReference type="OrthoDB" id="9810939at2"/>
<keyword evidence="4 7" id="KW-0689">Ribosomal protein</keyword>
<evidence type="ECO:0000256" key="6">
    <source>
        <dbReference type="ARBA" id="ARBA00035197"/>
    </source>
</evidence>
<dbReference type="PANTHER" id="PTHR12899:SF3">
    <property type="entry name" value="LARGE RIBOSOMAL SUBUNIT PROTEIN UL18M"/>
    <property type="match status" value="1"/>
</dbReference>
<protein>
    <recommendedName>
        <fullName evidence="6 7">Large ribosomal subunit protein uL18</fullName>
    </recommendedName>
</protein>
<keyword evidence="3 7" id="KW-0694">RNA-binding</keyword>
<comment type="function">
    <text evidence="7">This is one of the proteins that bind and probably mediate the attachment of the 5S RNA into the large ribosomal subunit, where it forms part of the central protuberance.</text>
</comment>
<keyword evidence="2 7" id="KW-0699">rRNA-binding</keyword>
<gene>
    <name evidence="7" type="primary">rplR</name>
    <name evidence="8" type="ordered locus">Deba_2922</name>
</gene>
<dbReference type="InterPro" id="IPR004389">
    <property type="entry name" value="Ribosomal_uL18_bac-type"/>
</dbReference>
<dbReference type="GO" id="GO:0006412">
    <property type="term" value="P:translation"/>
    <property type="evidence" value="ECO:0007669"/>
    <property type="project" value="UniProtKB-UniRule"/>
</dbReference>
<dbReference type="Gene3D" id="3.30.420.100">
    <property type="match status" value="1"/>
</dbReference>
<dbReference type="eggNOG" id="COG0256">
    <property type="taxonomic scope" value="Bacteria"/>
</dbReference>
<dbReference type="InterPro" id="IPR005484">
    <property type="entry name" value="Ribosomal_uL18_bac/plant/anim"/>
</dbReference>
<comment type="subunit">
    <text evidence="7">Part of the 50S ribosomal subunit; part of the 5S rRNA/L5/L18/L25 subcomplex. Contacts the 5S and 23S rRNAs.</text>
</comment>
<proteinExistence type="inferred from homology"/>
<comment type="similarity">
    <text evidence="1 7">Belongs to the universal ribosomal protein uL18 family.</text>
</comment>
<reference evidence="8 9" key="1">
    <citation type="journal article" date="2010" name="Stand. Genomic Sci.">
        <title>Complete genome sequence of Desulfarculus baarsii type strain (2st14).</title>
        <authorList>
            <person name="Sun H."/>
            <person name="Spring S."/>
            <person name="Lapidus A."/>
            <person name="Davenport K."/>
            <person name="Del Rio T.G."/>
            <person name="Tice H."/>
            <person name="Nolan M."/>
            <person name="Copeland A."/>
            <person name="Cheng J.F."/>
            <person name="Lucas S."/>
            <person name="Tapia R."/>
            <person name="Goodwin L."/>
            <person name="Pitluck S."/>
            <person name="Ivanova N."/>
            <person name="Pagani I."/>
            <person name="Mavromatis K."/>
            <person name="Ovchinnikova G."/>
            <person name="Pati A."/>
            <person name="Chen A."/>
            <person name="Palaniappan K."/>
            <person name="Hauser L."/>
            <person name="Chang Y.J."/>
            <person name="Jeffries C.D."/>
            <person name="Detter J.C."/>
            <person name="Han C."/>
            <person name="Rohde M."/>
            <person name="Brambilla E."/>
            <person name="Goker M."/>
            <person name="Woyke T."/>
            <person name="Bristow J."/>
            <person name="Eisen J.A."/>
            <person name="Markowitz V."/>
            <person name="Hugenholtz P."/>
            <person name="Kyrpides N.C."/>
            <person name="Klenk H.P."/>
            <person name="Land M."/>
        </authorList>
    </citation>
    <scope>NUCLEOTIDE SEQUENCE [LARGE SCALE GENOMIC DNA]</scope>
    <source>
        <strain evidence="9">ATCC 33931 / DSM 2075 / LMG 7858 / VKM B-1802 / 2st14</strain>
    </source>
</reference>
<evidence type="ECO:0000313" key="8">
    <source>
        <dbReference type="EMBL" id="ADK86275.1"/>
    </source>
</evidence>
<dbReference type="NCBIfam" id="TIGR00060">
    <property type="entry name" value="L18_bact"/>
    <property type="match status" value="1"/>
</dbReference>
<evidence type="ECO:0000256" key="1">
    <source>
        <dbReference type="ARBA" id="ARBA00007116"/>
    </source>
</evidence>
<evidence type="ECO:0000256" key="4">
    <source>
        <dbReference type="ARBA" id="ARBA00022980"/>
    </source>
</evidence>
<evidence type="ECO:0000256" key="3">
    <source>
        <dbReference type="ARBA" id="ARBA00022884"/>
    </source>
</evidence>
<dbReference type="GO" id="GO:0008097">
    <property type="term" value="F:5S rRNA binding"/>
    <property type="evidence" value="ECO:0007669"/>
    <property type="project" value="TreeGrafter"/>
</dbReference>
<dbReference type="PANTHER" id="PTHR12899">
    <property type="entry name" value="39S RIBOSOMAL PROTEIN L18, MITOCHONDRIAL"/>
    <property type="match status" value="1"/>
</dbReference>
<dbReference type="SUPFAM" id="SSF53137">
    <property type="entry name" value="Translational machinery components"/>
    <property type="match status" value="1"/>
</dbReference>
<evidence type="ECO:0000256" key="7">
    <source>
        <dbReference type="HAMAP-Rule" id="MF_01337"/>
    </source>
</evidence>
<name>E1QKR6_DESB2</name>
<dbReference type="FunFam" id="3.30.420.100:FF:000001">
    <property type="entry name" value="50S ribosomal protein L18"/>
    <property type="match status" value="1"/>
</dbReference>
<dbReference type="EMBL" id="CP002085">
    <property type="protein sequence ID" value="ADK86275.1"/>
    <property type="molecule type" value="Genomic_DNA"/>
</dbReference>
<keyword evidence="9" id="KW-1185">Reference proteome</keyword>
<dbReference type="HOGENOM" id="CLU_098841_0_1_7"/>
<dbReference type="Proteomes" id="UP000009047">
    <property type="component" value="Chromosome"/>
</dbReference>